<organism evidence="1 2">
    <name type="scientific">Taxus chinensis</name>
    <name type="common">Chinese yew</name>
    <name type="synonym">Taxus wallichiana var. chinensis</name>
    <dbReference type="NCBI Taxonomy" id="29808"/>
    <lineage>
        <taxon>Eukaryota</taxon>
        <taxon>Viridiplantae</taxon>
        <taxon>Streptophyta</taxon>
        <taxon>Embryophyta</taxon>
        <taxon>Tracheophyta</taxon>
        <taxon>Spermatophyta</taxon>
        <taxon>Pinopsida</taxon>
        <taxon>Pinidae</taxon>
        <taxon>Conifers II</taxon>
        <taxon>Cupressales</taxon>
        <taxon>Taxaceae</taxon>
        <taxon>Taxus</taxon>
    </lineage>
</organism>
<feature type="non-terminal residue" evidence="1">
    <location>
        <position position="1"/>
    </location>
</feature>
<feature type="non-terminal residue" evidence="1">
    <location>
        <position position="97"/>
    </location>
</feature>
<proteinExistence type="predicted"/>
<dbReference type="Proteomes" id="UP000824469">
    <property type="component" value="Unassembled WGS sequence"/>
</dbReference>
<name>A0AA38FZA0_TAXCH</name>
<dbReference type="AlphaFoldDB" id="A0AA38FZA0"/>
<evidence type="ECO:0000313" key="2">
    <source>
        <dbReference type="Proteomes" id="UP000824469"/>
    </source>
</evidence>
<sequence length="97" mass="10795">EFHGGGAVRYNEGHVYASCRGSQRTNHGLGVWDQTTVSAGGLLVRSQFGLGSWRRREAAVARGTTINCWRLIDSDTPRIRKAVPLSAWWISTKHPYV</sequence>
<gene>
    <name evidence="1" type="ORF">KI387_028244</name>
</gene>
<dbReference type="EMBL" id="JAHRHJ020000006">
    <property type="protein sequence ID" value="KAH9313209.1"/>
    <property type="molecule type" value="Genomic_DNA"/>
</dbReference>
<protein>
    <submittedName>
        <fullName evidence="1">Uncharacterized protein</fullName>
    </submittedName>
</protein>
<evidence type="ECO:0000313" key="1">
    <source>
        <dbReference type="EMBL" id="KAH9313209.1"/>
    </source>
</evidence>
<accession>A0AA38FZA0</accession>
<keyword evidence="2" id="KW-1185">Reference proteome</keyword>
<comment type="caution">
    <text evidence="1">The sequence shown here is derived from an EMBL/GenBank/DDBJ whole genome shotgun (WGS) entry which is preliminary data.</text>
</comment>
<reference evidence="1 2" key="1">
    <citation type="journal article" date="2021" name="Nat. Plants">
        <title>The Taxus genome provides insights into paclitaxel biosynthesis.</title>
        <authorList>
            <person name="Xiong X."/>
            <person name="Gou J."/>
            <person name="Liao Q."/>
            <person name="Li Y."/>
            <person name="Zhou Q."/>
            <person name="Bi G."/>
            <person name="Li C."/>
            <person name="Du R."/>
            <person name="Wang X."/>
            <person name="Sun T."/>
            <person name="Guo L."/>
            <person name="Liang H."/>
            <person name="Lu P."/>
            <person name="Wu Y."/>
            <person name="Zhang Z."/>
            <person name="Ro D.K."/>
            <person name="Shang Y."/>
            <person name="Huang S."/>
            <person name="Yan J."/>
        </authorList>
    </citation>
    <scope>NUCLEOTIDE SEQUENCE [LARGE SCALE GENOMIC DNA]</scope>
    <source>
        <strain evidence="1">Ta-2019</strain>
    </source>
</reference>